<dbReference type="Proteomes" id="UP000035682">
    <property type="component" value="Unplaced"/>
</dbReference>
<feature type="transmembrane region" description="Helical" evidence="1">
    <location>
        <begin position="219"/>
        <end position="238"/>
    </location>
</feature>
<dbReference type="Pfam" id="PF10328">
    <property type="entry name" value="7TM_GPCR_Srx"/>
    <property type="match status" value="1"/>
</dbReference>
<evidence type="ECO:0000313" key="5">
    <source>
        <dbReference type="WBParaSite" id="SRAE_1000300300.1"/>
    </source>
</evidence>
<keyword evidence="1" id="KW-0812">Transmembrane</keyword>
<feature type="transmembrane region" description="Helical" evidence="1">
    <location>
        <begin position="85"/>
        <end position="107"/>
    </location>
</feature>
<dbReference type="EMBL" id="LN609528">
    <property type="protein sequence ID" value="CEF64750.1"/>
    <property type="molecule type" value="Genomic_DNA"/>
</dbReference>
<dbReference type="WBParaSite" id="SRAE_1000300300.1">
    <property type="protein sequence ID" value="SRAE_1000300300.1"/>
    <property type="gene ID" value="WBGene00259620"/>
</dbReference>
<dbReference type="InterPro" id="IPR019430">
    <property type="entry name" value="7TM_GPCR_serpentine_rcpt_Srx"/>
</dbReference>
<proteinExistence type="predicted"/>
<reference evidence="5" key="2">
    <citation type="submission" date="2020-12" db="UniProtKB">
        <authorList>
            <consortium name="WormBaseParasite"/>
        </authorList>
    </citation>
    <scope>IDENTIFICATION</scope>
</reference>
<feature type="transmembrane region" description="Helical" evidence="1">
    <location>
        <begin position="128"/>
        <end position="156"/>
    </location>
</feature>
<name>A0A090LB81_STRRB</name>
<gene>
    <name evidence="3 5 6" type="ORF">SRAE_1000300300</name>
</gene>
<feature type="transmembrane region" description="Helical" evidence="1">
    <location>
        <begin position="6"/>
        <end position="25"/>
    </location>
</feature>
<feature type="domain" description="7TM GPCR serpentine receptor class x (Srx)" evidence="2">
    <location>
        <begin position="32"/>
        <end position="216"/>
    </location>
</feature>
<keyword evidence="4" id="KW-1185">Reference proteome</keyword>
<feature type="transmembrane region" description="Helical" evidence="1">
    <location>
        <begin position="176"/>
        <end position="199"/>
    </location>
</feature>
<keyword evidence="3" id="KW-0675">Receptor</keyword>
<evidence type="ECO:0000256" key="1">
    <source>
        <dbReference type="SAM" id="Phobius"/>
    </source>
</evidence>
<evidence type="ECO:0000313" key="4">
    <source>
        <dbReference type="Proteomes" id="UP000035682"/>
    </source>
</evidence>
<accession>A0A090LB81</accession>
<evidence type="ECO:0000313" key="6">
    <source>
        <dbReference type="WormBase" id="SRAE_1000300300"/>
    </source>
</evidence>
<dbReference type="GeneID" id="36377115"/>
<reference evidence="3 4" key="1">
    <citation type="submission" date="2014-09" db="EMBL/GenBank/DDBJ databases">
        <authorList>
            <person name="Martin A.A."/>
        </authorList>
    </citation>
    <scope>NUCLEOTIDE SEQUENCE</scope>
    <source>
        <strain evidence="4">ED321</strain>
        <strain evidence="3">ED321 Heterogonic</strain>
    </source>
</reference>
<evidence type="ECO:0000313" key="3">
    <source>
        <dbReference type="EMBL" id="CEF64750.1"/>
    </source>
</evidence>
<keyword evidence="1" id="KW-0472">Membrane</keyword>
<dbReference type="AlphaFoldDB" id="A0A090LB81"/>
<dbReference type="WormBase" id="SRAE_1000300300">
    <property type="protein sequence ID" value="SRP05105"/>
    <property type="gene ID" value="WBGene00259620"/>
</dbReference>
<feature type="transmembrane region" description="Helical" evidence="1">
    <location>
        <begin position="258"/>
        <end position="285"/>
    </location>
</feature>
<keyword evidence="1" id="KW-1133">Transmembrane helix</keyword>
<evidence type="ECO:0000259" key="2">
    <source>
        <dbReference type="Pfam" id="PF10328"/>
    </source>
</evidence>
<dbReference type="RefSeq" id="XP_024503951.1">
    <property type="nucleotide sequence ID" value="XM_024650145.1"/>
</dbReference>
<organism evidence="3">
    <name type="scientific">Strongyloides ratti</name>
    <name type="common">Parasitic roundworm</name>
    <dbReference type="NCBI Taxonomy" id="34506"/>
    <lineage>
        <taxon>Eukaryota</taxon>
        <taxon>Metazoa</taxon>
        <taxon>Ecdysozoa</taxon>
        <taxon>Nematoda</taxon>
        <taxon>Chromadorea</taxon>
        <taxon>Rhabditida</taxon>
        <taxon>Tylenchina</taxon>
        <taxon>Panagrolaimomorpha</taxon>
        <taxon>Strongyloidoidea</taxon>
        <taxon>Strongyloididae</taxon>
        <taxon>Strongyloides</taxon>
    </lineage>
</organism>
<sequence length="318" mass="37512">MNFNIDYISLAYTIILLPFYTIYTIRLGYRIYIKKSPDVRNEYYPIIFYKGFIDNLTNIVQFSFARILKYHILEDFFLTYNLPVYILYFTTGATYCIMFQITFLIAFNRFVAITKPTYYKQYFEFKRLHFYIFLTLIPGGIVAVVSVCYELDYVWFPSLNRVMPVYMARKIEYFQAGVGIVFNFPLVVITTIMNLKCFFKNKNLLSVKSLRNSTDSKLFLYNIISFITMIGFEFYYIFRYLPYIIGRFQSLETLAITLIPWFLDIMTYGLFFFSLALSTVLRSLVPICGSKISKKRQSSKVAHSQQMKQGSNGIVAKK</sequence>
<protein>
    <submittedName>
        <fullName evidence="3 5">7TM GPCR, serpentine receptor class x (Srx) family-containing protein</fullName>
    </submittedName>
</protein>
<dbReference type="CTD" id="36377115"/>